<dbReference type="PRINTS" id="PR00477">
    <property type="entry name" value="PHGLYCKINASE"/>
</dbReference>
<comment type="caution">
    <text evidence="11">The sequence shown here is derived from an EMBL/GenBank/DDBJ whole genome shotgun (WGS) entry which is preliminary data.</text>
</comment>
<dbReference type="PANTHER" id="PTHR11406">
    <property type="entry name" value="PHOSPHOGLYCERATE KINASE"/>
    <property type="match status" value="1"/>
</dbReference>
<proteinExistence type="inferred from homology"/>
<evidence type="ECO:0000256" key="7">
    <source>
        <dbReference type="ARBA" id="ARBA00022840"/>
    </source>
</evidence>
<dbReference type="GO" id="GO:0006094">
    <property type="term" value="P:gluconeogenesis"/>
    <property type="evidence" value="ECO:0007669"/>
    <property type="project" value="TreeGrafter"/>
</dbReference>
<dbReference type="STRING" id="59895.A0A103YI19"/>
<organism evidence="11 12">
    <name type="scientific">Cynara cardunculus var. scolymus</name>
    <name type="common">Globe artichoke</name>
    <name type="synonym">Cynara scolymus</name>
    <dbReference type="NCBI Taxonomy" id="59895"/>
    <lineage>
        <taxon>Eukaryota</taxon>
        <taxon>Viridiplantae</taxon>
        <taxon>Streptophyta</taxon>
        <taxon>Embryophyta</taxon>
        <taxon>Tracheophyta</taxon>
        <taxon>Spermatophyta</taxon>
        <taxon>Magnoliopsida</taxon>
        <taxon>eudicotyledons</taxon>
        <taxon>Gunneridae</taxon>
        <taxon>Pentapetalae</taxon>
        <taxon>asterids</taxon>
        <taxon>campanulids</taxon>
        <taxon>Asterales</taxon>
        <taxon>Asteraceae</taxon>
        <taxon>Carduoideae</taxon>
        <taxon>Cardueae</taxon>
        <taxon>Carduinae</taxon>
        <taxon>Cynara</taxon>
    </lineage>
</organism>
<comment type="subunit">
    <text evidence="10">Monomer.</text>
</comment>
<name>A0A103YI19_CYNCS</name>
<keyword evidence="12" id="KW-1185">Reference proteome</keyword>
<sequence>MSRILDMHHCRPTPSLMFFTCKSQDSSGNYVKLKKKGTVTSSIQANSSEVGLGHRTDRGSLSHKVKEDDVKAFDALPHVRYLSEFQKDELMGKVVMVRFDSNVLLGEKQDQQAKVFISALSTIKYLHEAGAKVILMSSWSVKTNSKLLSAESVSAYLSSILKLRAIPMKSFPGYEQPTMEDSLKPSIYLLKNLSQFKEDLANNSRFSEELCSGVDIFVNDAFFQSHKVLASTVGVTSFCYTSVAGFQFEEGLIQLEKAFVTKRSPYIAMVGGGNLVEKSAAVHYLVSSCDGLVFVGNMSFQIMHALGLPVPKKLVEVGAFNEAIRIIRIANSRNIPILFPKDFWCLNDHLKKPQLVPTHCLFEGWSPVGLGPNSLEEITALLSKSKKIVWIGPVKFGLSIQDSYGTSILAKLFGKLSQGNCDVTVVGNMACKALMEETSVSSGCNVIENASIVWEFLKGRNLPGLMALDRGYPYSIDWHAIFDDPARPLLLVKRCLETVRQSGLKNGYFIETNATSTFRSIVSGYPGELVLASIQRSLIEAIRDLLSLDGKVFLQSDIEAVALRMKQQFLKYGNGKFTIDHQEEWLKENPFGVESDWEQHVLHRGLPMYRLMLSKSLR</sequence>
<dbReference type="Gramene" id="KVI09509">
    <property type="protein sequence ID" value="KVI09509"/>
    <property type="gene ID" value="Ccrd_012116"/>
</dbReference>
<keyword evidence="5" id="KW-0547">Nucleotide-binding</keyword>
<dbReference type="Gene3D" id="3.40.50.150">
    <property type="entry name" value="Vaccinia Virus protein VP39"/>
    <property type="match status" value="1"/>
</dbReference>
<evidence type="ECO:0000256" key="8">
    <source>
        <dbReference type="ARBA" id="ARBA00022842"/>
    </source>
</evidence>
<reference evidence="11 12" key="1">
    <citation type="journal article" date="2016" name="Sci. Rep.">
        <title>The genome sequence of the outbreeding globe artichoke constructed de novo incorporating a phase-aware low-pass sequencing strategy of F1 progeny.</title>
        <authorList>
            <person name="Scaglione D."/>
            <person name="Reyes-Chin-Wo S."/>
            <person name="Acquadro A."/>
            <person name="Froenicke L."/>
            <person name="Portis E."/>
            <person name="Beitel C."/>
            <person name="Tirone M."/>
            <person name="Mauro R."/>
            <person name="Lo Monaco A."/>
            <person name="Mauromicale G."/>
            <person name="Faccioli P."/>
            <person name="Cattivelli L."/>
            <person name="Rieseberg L."/>
            <person name="Michelmore R."/>
            <person name="Lanteri S."/>
        </authorList>
    </citation>
    <scope>NUCLEOTIDE SEQUENCE [LARGE SCALE GENOMIC DNA]</scope>
    <source>
        <strain evidence="11">2C</strain>
    </source>
</reference>
<evidence type="ECO:0000256" key="2">
    <source>
        <dbReference type="ARBA" id="ARBA00008982"/>
    </source>
</evidence>
<dbReference type="EMBL" id="LEKV01001058">
    <property type="protein sequence ID" value="KVI09509.1"/>
    <property type="molecule type" value="Genomic_DNA"/>
</dbReference>
<keyword evidence="8" id="KW-0460">Magnesium</keyword>
<keyword evidence="7" id="KW-0067">ATP-binding</keyword>
<dbReference type="GO" id="GO:0005524">
    <property type="term" value="F:ATP binding"/>
    <property type="evidence" value="ECO:0007669"/>
    <property type="project" value="UniProtKB-KW"/>
</dbReference>
<keyword evidence="6 9" id="KW-0418">Kinase</keyword>
<comment type="similarity">
    <text evidence="2 9">Belongs to the phosphoglycerate kinase family.</text>
</comment>
<evidence type="ECO:0000313" key="11">
    <source>
        <dbReference type="EMBL" id="KVI09509.1"/>
    </source>
</evidence>
<dbReference type="PANTHER" id="PTHR11406:SF32">
    <property type="entry name" value="PHOSPHOGLYCERATE KINASE"/>
    <property type="match status" value="1"/>
</dbReference>
<dbReference type="EC" id="2.7.2.3" evidence="3 9"/>
<dbReference type="InterPro" id="IPR001576">
    <property type="entry name" value="Phosphoglycerate_kinase"/>
</dbReference>
<dbReference type="GO" id="GO:0005829">
    <property type="term" value="C:cytosol"/>
    <property type="evidence" value="ECO:0007669"/>
    <property type="project" value="TreeGrafter"/>
</dbReference>
<dbReference type="Gene3D" id="3.40.50.1260">
    <property type="entry name" value="Phosphoglycerate kinase, N-terminal domain"/>
    <property type="match status" value="2"/>
</dbReference>
<dbReference type="Proteomes" id="UP000243975">
    <property type="component" value="Unassembled WGS sequence"/>
</dbReference>
<dbReference type="GO" id="GO:0006096">
    <property type="term" value="P:glycolytic process"/>
    <property type="evidence" value="ECO:0007669"/>
    <property type="project" value="InterPro"/>
</dbReference>
<accession>A0A103YI19</accession>
<dbReference type="OMA" id="TRFCHAS"/>
<evidence type="ECO:0000256" key="5">
    <source>
        <dbReference type="ARBA" id="ARBA00022741"/>
    </source>
</evidence>
<keyword evidence="4 9" id="KW-0808">Transferase</keyword>
<evidence type="ECO:0000256" key="4">
    <source>
        <dbReference type="ARBA" id="ARBA00022679"/>
    </source>
</evidence>
<dbReference type="Pfam" id="PF00162">
    <property type="entry name" value="PGK"/>
    <property type="match status" value="1"/>
</dbReference>
<comment type="catalytic activity">
    <reaction evidence="9">
        <text>(2R)-3-phosphoglycerate + ATP = (2R)-3-phospho-glyceroyl phosphate + ADP</text>
        <dbReference type="Rhea" id="RHEA:14801"/>
        <dbReference type="ChEBI" id="CHEBI:30616"/>
        <dbReference type="ChEBI" id="CHEBI:57604"/>
        <dbReference type="ChEBI" id="CHEBI:58272"/>
        <dbReference type="ChEBI" id="CHEBI:456216"/>
        <dbReference type="EC" id="2.7.2.3"/>
    </reaction>
</comment>
<evidence type="ECO:0000256" key="3">
    <source>
        <dbReference type="ARBA" id="ARBA00013061"/>
    </source>
</evidence>
<evidence type="ECO:0000256" key="10">
    <source>
        <dbReference type="RuleBase" id="RU000696"/>
    </source>
</evidence>
<dbReference type="InterPro" id="IPR015824">
    <property type="entry name" value="Phosphoglycerate_kinase_N"/>
</dbReference>
<evidence type="ECO:0000256" key="1">
    <source>
        <dbReference type="ARBA" id="ARBA00001946"/>
    </source>
</evidence>
<dbReference type="InterPro" id="IPR036043">
    <property type="entry name" value="Phosphoglycerate_kinase_sf"/>
</dbReference>
<gene>
    <name evidence="11" type="ORF">Ccrd_012116</name>
</gene>
<dbReference type="GO" id="GO:0043531">
    <property type="term" value="F:ADP binding"/>
    <property type="evidence" value="ECO:0007669"/>
    <property type="project" value="TreeGrafter"/>
</dbReference>
<dbReference type="SUPFAM" id="SSF53748">
    <property type="entry name" value="Phosphoglycerate kinase"/>
    <property type="match status" value="1"/>
</dbReference>
<evidence type="ECO:0000256" key="6">
    <source>
        <dbReference type="ARBA" id="ARBA00022777"/>
    </source>
</evidence>
<evidence type="ECO:0000256" key="9">
    <source>
        <dbReference type="RuleBase" id="RU000532"/>
    </source>
</evidence>
<dbReference type="InterPro" id="IPR029063">
    <property type="entry name" value="SAM-dependent_MTases_sf"/>
</dbReference>
<dbReference type="AlphaFoldDB" id="A0A103YI19"/>
<evidence type="ECO:0000313" key="12">
    <source>
        <dbReference type="Proteomes" id="UP000243975"/>
    </source>
</evidence>
<comment type="cofactor">
    <cofactor evidence="1">
        <name>Mg(2+)</name>
        <dbReference type="ChEBI" id="CHEBI:18420"/>
    </cofactor>
</comment>
<protein>
    <recommendedName>
        <fullName evidence="3 9">Phosphoglycerate kinase</fullName>
        <ecNumber evidence="3 9">2.7.2.3</ecNumber>
    </recommendedName>
</protein>
<dbReference type="GO" id="GO:0004618">
    <property type="term" value="F:phosphoglycerate kinase activity"/>
    <property type="evidence" value="ECO:0007669"/>
    <property type="project" value="UniProtKB-EC"/>
</dbReference>